<dbReference type="EMBL" id="UZAF01023354">
    <property type="protein sequence ID" value="VDO89652.1"/>
    <property type="molecule type" value="Genomic_DNA"/>
</dbReference>
<protein>
    <submittedName>
        <fullName evidence="2 4">Uncharacterized protein</fullName>
    </submittedName>
</protein>
<reference evidence="2 3" key="2">
    <citation type="submission" date="2018-11" db="EMBL/GenBank/DDBJ databases">
        <authorList>
            <consortium name="Pathogen Informatics"/>
        </authorList>
    </citation>
    <scope>NUCLEOTIDE SEQUENCE [LARGE SCALE GENOMIC DNA]</scope>
    <source>
        <strain evidence="2 3">MHpl1</strain>
    </source>
</reference>
<name>A0A0N4XAK5_HAEPC</name>
<organism evidence="4">
    <name type="scientific">Haemonchus placei</name>
    <name type="common">Barber's pole worm</name>
    <dbReference type="NCBI Taxonomy" id="6290"/>
    <lineage>
        <taxon>Eukaryota</taxon>
        <taxon>Metazoa</taxon>
        <taxon>Ecdysozoa</taxon>
        <taxon>Nematoda</taxon>
        <taxon>Chromadorea</taxon>
        <taxon>Rhabditida</taxon>
        <taxon>Rhabditina</taxon>
        <taxon>Rhabditomorpha</taxon>
        <taxon>Strongyloidea</taxon>
        <taxon>Trichostrongylidae</taxon>
        <taxon>Haemonchus</taxon>
    </lineage>
</organism>
<feature type="region of interest" description="Disordered" evidence="1">
    <location>
        <begin position="328"/>
        <end position="350"/>
    </location>
</feature>
<dbReference type="OMA" id="HEMLAMI"/>
<dbReference type="OrthoDB" id="3176171at2759"/>
<dbReference type="AlphaFoldDB" id="A0A0N4XAK5"/>
<gene>
    <name evidence="2" type="ORF">HPLM_LOCUS21389</name>
</gene>
<reference evidence="4" key="1">
    <citation type="submission" date="2017-02" db="UniProtKB">
        <authorList>
            <consortium name="WormBaseParasite"/>
        </authorList>
    </citation>
    <scope>IDENTIFICATION</scope>
</reference>
<dbReference type="WBParaSite" id="HPLM_0002140001-mRNA-1">
    <property type="protein sequence ID" value="HPLM_0002140001-mRNA-1"/>
    <property type="gene ID" value="HPLM_0002140001"/>
</dbReference>
<sequence length="430" mass="47970">MFVWNGLEYVTIVLADSRLSDVYESLSLGKNNAMSGMEMLKQWLENAEEVCKTVVPKIVAISSKSALFTSEKLTDQAEKIGELNGEVLQLISAVKEETQSLSRTVEVLKKDSDLMLKLRRECIEESSAQRAKSIFTLRQQQQRTNKITEKARAILAECATFQTENQETLQLMESQDKDVLERNQAEIEAWLSTFEGSENSAKQAIQSVNGVLDTIMETITERISSSADVMKETCEQAVEASASVKKHAESFADEVLTKNMLLSSNMGDMLNSMFEGSEMIEKGIAEVEIVRLEDQDNRARSDLATAQYLRDQLGQVNHEMLAMIDENYSSPKETGSTPQKSHYPVPKDSEVPHVPIKEKFLASEGLDLNARTPRKPTLCTRESLLEAQSICISPETLVASRKRRLEDIGEESVGLSSRAGSRVSKENVEN</sequence>
<dbReference type="Proteomes" id="UP000268014">
    <property type="component" value="Unassembled WGS sequence"/>
</dbReference>
<evidence type="ECO:0000256" key="1">
    <source>
        <dbReference type="SAM" id="MobiDB-lite"/>
    </source>
</evidence>
<feature type="region of interest" description="Disordered" evidence="1">
    <location>
        <begin position="406"/>
        <end position="430"/>
    </location>
</feature>
<accession>A0A0N4XAK5</accession>
<evidence type="ECO:0000313" key="2">
    <source>
        <dbReference type="EMBL" id="VDO89652.1"/>
    </source>
</evidence>
<keyword evidence="3" id="KW-1185">Reference proteome</keyword>
<feature type="compositionally biased region" description="Polar residues" evidence="1">
    <location>
        <begin position="328"/>
        <end position="340"/>
    </location>
</feature>
<evidence type="ECO:0000313" key="4">
    <source>
        <dbReference type="WBParaSite" id="HPLM_0002140001-mRNA-1"/>
    </source>
</evidence>
<evidence type="ECO:0000313" key="3">
    <source>
        <dbReference type="Proteomes" id="UP000268014"/>
    </source>
</evidence>
<proteinExistence type="predicted"/>